<dbReference type="SUPFAM" id="SSF52540">
    <property type="entry name" value="P-loop containing nucleoside triphosphate hydrolases"/>
    <property type="match status" value="1"/>
</dbReference>
<organism evidence="2 3">
    <name type="scientific">Pseudomonas phage PaBG</name>
    <dbReference type="NCBI Taxonomy" id="1335230"/>
    <lineage>
        <taxon>Viruses</taxon>
        <taxon>Duplodnaviria</taxon>
        <taxon>Heunggongvirae</taxon>
        <taxon>Uroviricota</taxon>
        <taxon>Caudoviricetes</taxon>
        <taxon>Baikalvirus</taxon>
        <taxon>Baikalvirus PaBG</taxon>
    </lineage>
</organism>
<dbReference type="PANTHER" id="PTHR11669">
    <property type="entry name" value="REPLICATION FACTOR C / DNA POLYMERASE III GAMMA-TAU SUBUNIT"/>
    <property type="match status" value="1"/>
</dbReference>
<evidence type="ECO:0000313" key="2">
    <source>
        <dbReference type="EMBL" id="AGS82061.1"/>
    </source>
</evidence>
<dbReference type="KEGG" id="vg:16574863"/>
<dbReference type="InterPro" id="IPR050238">
    <property type="entry name" value="DNA_Rep/Repair_Clamp_Loader"/>
</dbReference>
<dbReference type="InterPro" id="IPR027417">
    <property type="entry name" value="P-loop_NTPase"/>
</dbReference>
<sequence length="379" mass="41065">MAKKKEKAPLPQPSATESLAVKYRPRTLKDVKGQDNAVAAVKGMIKQRKYPGAILITGPSGTGKTTLARILATYMNADDPKKVKESMAYRLGEKHPDILTLNAGTNGKVEDIRTLVKGSRSAPMSNYRVIIIDEAHKLTGASAEALLVPMEEPPSRTIWILCTTDPEKLLDTMQNRCVKLHLSPVEPNHIVDRLAEVAAAEGVKMGKEKEAKKALNAIAQLSDGSMRNAISILENLMFAVAGGLDFSAEGALKSYVESGAADLDKAAASMVAASLNLDLPGAVSMIRRAENPRGIVYKSRMLVDFLIGEKTKTAKFQPYTGRVFKQVAEKMGIKYSLRALLLLQTTITNVELQMNSCSIAEAVLLQTAIGNFIIENKSE</sequence>
<name>S5WKH4_9CAUD</name>
<evidence type="ECO:0000259" key="1">
    <source>
        <dbReference type="SMART" id="SM00382"/>
    </source>
</evidence>
<proteinExistence type="predicted"/>
<dbReference type="InterPro" id="IPR003593">
    <property type="entry name" value="AAA+_ATPase"/>
</dbReference>
<dbReference type="Proteomes" id="UP000015545">
    <property type="component" value="Segment"/>
</dbReference>
<dbReference type="Pfam" id="PF13177">
    <property type="entry name" value="DNA_pol3_delta2"/>
    <property type="match status" value="1"/>
</dbReference>
<dbReference type="RefSeq" id="YP_008433508.1">
    <property type="nucleotide sequence ID" value="NC_022096.1"/>
</dbReference>
<dbReference type="CDD" id="cd00009">
    <property type="entry name" value="AAA"/>
    <property type="match status" value="1"/>
</dbReference>
<dbReference type="Gene3D" id="1.10.8.60">
    <property type="match status" value="1"/>
</dbReference>
<dbReference type="PANTHER" id="PTHR11669:SF0">
    <property type="entry name" value="PROTEIN STICHEL-LIKE 2"/>
    <property type="match status" value="1"/>
</dbReference>
<keyword evidence="3" id="KW-1185">Reference proteome</keyword>
<reference evidence="2 3" key="1">
    <citation type="journal article" date="2014" name="Genome Announc.">
        <title>Complete Genome Sequence of the Novel Giant Pseudomonas Phage PaBG.</title>
        <authorList>
            <person name="Sykilinda N.N."/>
            <person name="Bondar A.A."/>
            <person name="Gorshkova A.S."/>
            <person name="Kurochkina L.P."/>
            <person name="Kulikov E.E."/>
            <person name="Shneider M.M."/>
            <person name="Kadykov V.A."/>
            <person name="Solovjeva N.V."/>
            <person name="Kabilov M.R."/>
            <person name="Mesyanzhinov V.V."/>
            <person name="Vlassov V.V."/>
            <person name="Drukker V.V."/>
            <person name="Miroshnikov K.A."/>
        </authorList>
    </citation>
    <scope>NUCLEOTIDE SEQUENCE [LARGE SCALE GENOMIC DNA]</scope>
</reference>
<protein>
    <submittedName>
        <fullName evidence="2">DNA polymerase III subunit gamma</fullName>
    </submittedName>
</protein>
<dbReference type="SMART" id="SM00382">
    <property type="entry name" value="AAA"/>
    <property type="match status" value="1"/>
</dbReference>
<dbReference type="OrthoDB" id="27491at10239"/>
<dbReference type="GO" id="GO:0006261">
    <property type="term" value="P:DNA-templated DNA replication"/>
    <property type="evidence" value="ECO:0007669"/>
    <property type="project" value="TreeGrafter"/>
</dbReference>
<evidence type="ECO:0000313" key="3">
    <source>
        <dbReference type="Proteomes" id="UP000015545"/>
    </source>
</evidence>
<gene>
    <name evidence="2" type="ORF">PaBG_00177</name>
</gene>
<dbReference type="Gene3D" id="3.40.50.300">
    <property type="entry name" value="P-loop containing nucleotide triphosphate hydrolases"/>
    <property type="match status" value="1"/>
</dbReference>
<accession>S5WKH4</accession>
<dbReference type="EMBL" id="KF147891">
    <property type="protein sequence ID" value="AGS82061.1"/>
    <property type="molecule type" value="Genomic_DNA"/>
</dbReference>
<feature type="domain" description="AAA+ ATPase" evidence="1">
    <location>
        <begin position="50"/>
        <end position="186"/>
    </location>
</feature>